<dbReference type="SMART" id="SM01049">
    <property type="entry name" value="Cache_2"/>
    <property type="match status" value="1"/>
</dbReference>
<keyword evidence="6 10" id="KW-0472">Membrane</keyword>
<dbReference type="EMBL" id="FTOA01000004">
    <property type="protein sequence ID" value="SIS90811.1"/>
    <property type="molecule type" value="Genomic_DNA"/>
</dbReference>
<dbReference type="Pfam" id="PF17200">
    <property type="entry name" value="sCache_2"/>
    <property type="match status" value="1"/>
</dbReference>
<feature type="domain" description="T-SNARE coiled-coil homology" evidence="12">
    <location>
        <begin position="456"/>
        <end position="518"/>
    </location>
</feature>
<keyword evidence="15" id="KW-1185">Reference proteome</keyword>
<evidence type="ECO:0000313" key="15">
    <source>
        <dbReference type="Proteomes" id="UP000185678"/>
    </source>
</evidence>
<protein>
    <submittedName>
        <fullName evidence="14">Methyl-accepting chemotaxis sensory transducer with Cache sensor</fullName>
    </submittedName>
</protein>
<dbReference type="Gene3D" id="3.30.450.20">
    <property type="entry name" value="PAS domain"/>
    <property type="match status" value="1"/>
</dbReference>
<dbReference type="PROSITE" id="PS50192">
    <property type="entry name" value="T_SNARE"/>
    <property type="match status" value="1"/>
</dbReference>
<dbReference type="Proteomes" id="UP000185678">
    <property type="component" value="Unassembled WGS sequence"/>
</dbReference>
<dbReference type="SMART" id="SM00283">
    <property type="entry name" value="MA"/>
    <property type="match status" value="1"/>
</dbReference>
<organism evidence="14 15">
    <name type="scientific">Insolitispirillum peregrinum</name>
    <dbReference type="NCBI Taxonomy" id="80876"/>
    <lineage>
        <taxon>Bacteria</taxon>
        <taxon>Pseudomonadati</taxon>
        <taxon>Pseudomonadota</taxon>
        <taxon>Alphaproteobacteria</taxon>
        <taxon>Rhodospirillales</taxon>
        <taxon>Novispirillaceae</taxon>
        <taxon>Insolitispirillum</taxon>
    </lineage>
</organism>
<comment type="subcellular location">
    <subcellularLocation>
        <location evidence="1">Cell inner membrane</location>
        <topology evidence="1">Multi-pass membrane protein</topology>
    </subcellularLocation>
</comment>
<proteinExistence type="inferred from homology"/>
<evidence type="ECO:0000256" key="10">
    <source>
        <dbReference type="SAM" id="Phobius"/>
    </source>
</evidence>
<dbReference type="InterPro" id="IPR003660">
    <property type="entry name" value="HAMP_dom"/>
</dbReference>
<accession>A0A1N7MXZ4</accession>
<keyword evidence="5 10" id="KW-1133">Transmembrane helix</keyword>
<gene>
    <name evidence="14" type="ORF">SAMN05421779_104417</name>
</gene>
<evidence type="ECO:0000313" key="14">
    <source>
        <dbReference type="EMBL" id="SIS90811.1"/>
    </source>
</evidence>
<dbReference type="InterPro" id="IPR000727">
    <property type="entry name" value="T_SNARE_dom"/>
</dbReference>
<dbReference type="GO" id="GO:0004888">
    <property type="term" value="F:transmembrane signaling receptor activity"/>
    <property type="evidence" value="ECO:0007669"/>
    <property type="project" value="InterPro"/>
</dbReference>
<feature type="transmembrane region" description="Helical" evidence="10">
    <location>
        <begin position="188"/>
        <end position="209"/>
    </location>
</feature>
<evidence type="ECO:0000256" key="4">
    <source>
        <dbReference type="ARBA" id="ARBA00022692"/>
    </source>
</evidence>
<feature type="domain" description="Methyl-accepting transducer" evidence="11">
    <location>
        <begin position="304"/>
        <end position="526"/>
    </location>
</feature>
<evidence type="ECO:0000256" key="7">
    <source>
        <dbReference type="ARBA" id="ARBA00023224"/>
    </source>
</evidence>
<evidence type="ECO:0000256" key="5">
    <source>
        <dbReference type="ARBA" id="ARBA00022989"/>
    </source>
</evidence>
<dbReference type="CDD" id="cd12912">
    <property type="entry name" value="PDC2_MCP_like"/>
    <property type="match status" value="1"/>
</dbReference>
<name>A0A1N7MXZ4_9PROT</name>
<feature type="domain" description="HAMP" evidence="13">
    <location>
        <begin position="211"/>
        <end position="264"/>
    </location>
</feature>
<reference evidence="14 15" key="1">
    <citation type="submission" date="2017-01" db="EMBL/GenBank/DDBJ databases">
        <authorList>
            <person name="Mah S.A."/>
            <person name="Swanson W.J."/>
            <person name="Moy G.W."/>
            <person name="Vacquier V.D."/>
        </authorList>
    </citation>
    <scope>NUCLEOTIDE SEQUENCE [LARGE SCALE GENOMIC DNA]</scope>
    <source>
        <strain evidence="14 15">DSM 11589</strain>
    </source>
</reference>
<dbReference type="PRINTS" id="PR00260">
    <property type="entry name" value="CHEMTRNSDUCR"/>
</dbReference>
<dbReference type="GO" id="GO:0006935">
    <property type="term" value="P:chemotaxis"/>
    <property type="evidence" value="ECO:0007669"/>
    <property type="project" value="InterPro"/>
</dbReference>
<evidence type="ECO:0000259" key="12">
    <source>
        <dbReference type="PROSITE" id="PS50192"/>
    </source>
</evidence>
<dbReference type="PANTHER" id="PTHR32089">
    <property type="entry name" value="METHYL-ACCEPTING CHEMOTAXIS PROTEIN MCPB"/>
    <property type="match status" value="1"/>
</dbReference>
<dbReference type="SUPFAM" id="SSF58104">
    <property type="entry name" value="Methyl-accepting chemotaxis protein (MCP) signaling domain"/>
    <property type="match status" value="1"/>
</dbReference>
<dbReference type="AlphaFoldDB" id="A0A1N7MXZ4"/>
<dbReference type="InterPro" id="IPR004090">
    <property type="entry name" value="Chemotax_Me-accpt_rcpt"/>
</dbReference>
<dbReference type="Pfam" id="PF00015">
    <property type="entry name" value="MCPsignal"/>
    <property type="match status" value="1"/>
</dbReference>
<dbReference type="Gene3D" id="6.10.340.10">
    <property type="match status" value="1"/>
</dbReference>
<evidence type="ECO:0000256" key="8">
    <source>
        <dbReference type="ARBA" id="ARBA00029447"/>
    </source>
</evidence>
<keyword evidence="7 9" id="KW-0807">Transducer</keyword>
<dbReference type="InterPro" id="IPR033480">
    <property type="entry name" value="sCache_2"/>
</dbReference>
<dbReference type="InterPro" id="IPR004089">
    <property type="entry name" value="MCPsignal_dom"/>
</dbReference>
<dbReference type="STRING" id="80876.SAMN05421779_104417"/>
<dbReference type="SMART" id="SM00304">
    <property type="entry name" value="HAMP"/>
    <property type="match status" value="1"/>
</dbReference>
<keyword evidence="4 10" id="KW-0812">Transmembrane</keyword>
<evidence type="ECO:0000256" key="3">
    <source>
        <dbReference type="ARBA" id="ARBA00022519"/>
    </source>
</evidence>
<keyword evidence="3" id="KW-0997">Cell inner membrane</keyword>
<evidence type="ECO:0000259" key="13">
    <source>
        <dbReference type="PROSITE" id="PS50885"/>
    </source>
</evidence>
<evidence type="ECO:0000259" key="11">
    <source>
        <dbReference type="PROSITE" id="PS50111"/>
    </source>
</evidence>
<dbReference type="PANTHER" id="PTHR32089:SF112">
    <property type="entry name" value="LYSOZYME-LIKE PROTEIN-RELATED"/>
    <property type="match status" value="1"/>
</dbReference>
<dbReference type="GO" id="GO:0007165">
    <property type="term" value="P:signal transduction"/>
    <property type="evidence" value="ECO:0007669"/>
    <property type="project" value="UniProtKB-KW"/>
</dbReference>
<dbReference type="Pfam" id="PF00672">
    <property type="entry name" value="HAMP"/>
    <property type="match status" value="1"/>
</dbReference>
<dbReference type="Gene3D" id="1.10.287.950">
    <property type="entry name" value="Methyl-accepting chemotaxis protein"/>
    <property type="match status" value="1"/>
</dbReference>
<dbReference type="PROSITE" id="PS50885">
    <property type="entry name" value="HAMP"/>
    <property type="match status" value="1"/>
</dbReference>
<dbReference type="PROSITE" id="PS50111">
    <property type="entry name" value="CHEMOTAXIS_TRANSDUC_2"/>
    <property type="match status" value="1"/>
</dbReference>
<dbReference type="GO" id="GO:0005886">
    <property type="term" value="C:plasma membrane"/>
    <property type="evidence" value="ECO:0007669"/>
    <property type="project" value="UniProtKB-SubCell"/>
</dbReference>
<keyword evidence="2" id="KW-1003">Cell membrane</keyword>
<evidence type="ECO:0000256" key="6">
    <source>
        <dbReference type="ARBA" id="ARBA00023136"/>
    </source>
</evidence>
<evidence type="ECO:0000256" key="1">
    <source>
        <dbReference type="ARBA" id="ARBA00004429"/>
    </source>
</evidence>
<comment type="similarity">
    <text evidence="8">Belongs to the methyl-accepting chemotaxis (MCP) protein family.</text>
</comment>
<feature type="transmembrane region" description="Helical" evidence="10">
    <location>
        <begin position="12"/>
        <end position="33"/>
    </location>
</feature>
<sequence>MLKSMTIATRLSLIVGAAIVGMMAVMLVSLMVLRSELLSDRKINTHNIIDTASSLLRSYDEKVKRGEMTDQAAREAVLANLRAMRFGDDDYLYVLNSKGIFLMHPVKPELEGTDGSQIRDKEGKLFFAEMVEQARSKGEGFVDYWWPKPGSDEPVQKLSYVRAVPQWDWVVGTGIYIDDVDRIFWQDVLWLGGMVVVLLLVVAGVSALIQRSITVPLAVLTGTMERLSQGDTAITIEDTDGKSEIGAFARALEVFRANAIERVRMQEREHQEEQARVARTGKIENLCASFASTMQRVLGTVATSVTQLNQASKNLSTGAQETSVQSAAVAAASEQASANVQTVAAATEELYASVNEISRQVQQSSAIAAQAVQQADNTDRSMEGLSVAVGRIGEVVNLINDVANQTNLLALNATIEAARAGEAGKGFAVVANEVKSLANQTSRATEEIAQQIGAVQQETRGAVEAIRAIAGTIEDISHIAAGIAAAVEEQGAATQEIARNVQEAAHGTDEVNRNIQGVSVAAGHVDEAAVQVHDAALHLNREAEDLRQTVEDFLGGIRAA</sequence>
<evidence type="ECO:0000256" key="9">
    <source>
        <dbReference type="PROSITE-ProRule" id="PRU00284"/>
    </source>
</evidence>
<evidence type="ECO:0000256" key="2">
    <source>
        <dbReference type="ARBA" id="ARBA00022475"/>
    </source>
</evidence>